<protein>
    <submittedName>
        <fullName evidence="1">Metallopeptidase family protein</fullName>
    </submittedName>
</protein>
<dbReference type="InterPro" id="IPR038555">
    <property type="entry name" value="Zincin_1_sf"/>
</dbReference>
<dbReference type="EMBL" id="CP116942">
    <property type="protein sequence ID" value="WCO65464.1"/>
    <property type="molecule type" value="Genomic_DNA"/>
</dbReference>
<dbReference type="SUPFAM" id="SSF55486">
    <property type="entry name" value="Metalloproteases ('zincins'), catalytic domain"/>
    <property type="match status" value="1"/>
</dbReference>
<dbReference type="RefSeq" id="WP_272734989.1">
    <property type="nucleotide sequence ID" value="NZ_CP116942.1"/>
</dbReference>
<dbReference type="KEGG" id="ima:PO878_13255"/>
<dbReference type="AlphaFoldDB" id="A0AAE9Y3N2"/>
<name>A0AAE9Y3N2_9ACTN</name>
<sequence length="114" mass="12742">MPLEVSRSRFEDLVEDALAGLPPEVEAMLDNVAVMVTDGHPGDPLGRYEGVPRTARGDYGLMEMPDRITIYRVPLCAHARDEDDLVREVRITVVHELGHHLGIDDDRLHELGYG</sequence>
<dbReference type="Pfam" id="PF06262">
    <property type="entry name" value="Zincin_1"/>
    <property type="match status" value="1"/>
</dbReference>
<dbReference type="Gene3D" id="3.30.2010.20">
    <property type="match status" value="1"/>
</dbReference>
<dbReference type="InterPro" id="IPR010428">
    <property type="entry name" value="Zincin_1"/>
</dbReference>
<dbReference type="Proteomes" id="UP001216390">
    <property type="component" value="Chromosome"/>
</dbReference>
<proteinExistence type="predicted"/>
<gene>
    <name evidence="1" type="ORF">PO878_13255</name>
</gene>
<keyword evidence="2" id="KW-1185">Reference proteome</keyword>
<reference evidence="1" key="1">
    <citation type="submission" date="2023-01" db="EMBL/GenBank/DDBJ databases">
        <title>The diversity of Class Acidimicrobiia in South China Sea sediment environments and the proposal of Iamia marina sp. nov., a novel species of the genus Iamia.</title>
        <authorList>
            <person name="He Y."/>
            <person name="Tian X."/>
        </authorList>
    </citation>
    <scope>NUCLEOTIDE SEQUENCE</scope>
    <source>
        <strain evidence="1">DSM 19957</strain>
    </source>
</reference>
<organism evidence="1 2">
    <name type="scientific">Iamia majanohamensis</name>
    <dbReference type="NCBI Taxonomy" id="467976"/>
    <lineage>
        <taxon>Bacteria</taxon>
        <taxon>Bacillati</taxon>
        <taxon>Actinomycetota</taxon>
        <taxon>Acidimicrobiia</taxon>
        <taxon>Acidimicrobiales</taxon>
        <taxon>Iamiaceae</taxon>
        <taxon>Iamia</taxon>
    </lineage>
</organism>
<evidence type="ECO:0000313" key="1">
    <source>
        <dbReference type="EMBL" id="WCO65464.1"/>
    </source>
</evidence>
<evidence type="ECO:0000313" key="2">
    <source>
        <dbReference type="Proteomes" id="UP001216390"/>
    </source>
</evidence>
<accession>A0AAE9Y3N2</accession>
<dbReference type="CDD" id="cd12952">
    <property type="entry name" value="MMP_ACEL2062"/>
    <property type="match status" value="1"/>
</dbReference>